<dbReference type="EMBL" id="AP026560">
    <property type="protein sequence ID" value="BDP41265.1"/>
    <property type="molecule type" value="Genomic_DNA"/>
</dbReference>
<gene>
    <name evidence="2" type="ORF">DAETH_12340</name>
</gene>
<accession>A0ABN6RER6</accession>
<evidence type="ECO:0000256" key="1">
    <source>
        <dbReference type="SAM" id="SignalP"/>
    </source>
</evidence>
<evidence type="ECO:0000313" key="2">
    <source>
        <dbReference type="EMBL" id="BDP41265.1"/>
    </source>
</evidence>
<feature type="chain" id="PRO_5047477609" evidence="1">
    <location>
        <begin position="22"/>
        <end position="303"/>
    </location>
</feature>
<dbReference type="Proteomes" id="UP001064971">
    <property type="component" value="Chromosome"/>
</dbReference>
<evidence type="ECO:0000313" key="3">
    <source>
        <dbReference type="Proteomes" id="UP001064971"/>
    </source>
</evidence>
<keyword evidence="3" id="KW-1185">Reference proteome</keyword>
<sequence>MRPPRLLAPLLALTALLTACAPVTVRPARAPALDLSGPAPDVVILSVSGRCGPPCLPPRDNWDYLTSRGTVDLLADAIAGVGYRVQVAGYASNAAATFTSRQARAEQRGYAALAADFARMRQVWLRGPRPPRLVLLGHSQGVAWLHHLARVNPDVPVALQIDLDGICAAWRSDHGAALRAQPPGTSDEPSALTACDLVRVPGRTLRNKDIAWPNVARNLEVLSKRLPARVSESGGLLLNYLFDPTRNARLDGSTRGIEIFVSGREDHSAVSYPNSDALAWAAGRAVRLAQDWKRADAGVPTLN</sequence>
<dbReference type="InterPro" id="IPR029058">
    <property type="entry name" value="AB_hydrolase_fold"/>
</dbReference>
<dbReference type="SUPFAM" id="SSF53474">
    <property type="entry name" value="alpha/beta-Hydrolases"/>
    <property type="match status" value="1"/>
</dbReference>
<feature type="signal peptide" evidence="1">
    <location>
        <begin position="1"/>
        <end position="21"/>
    </location>
</feature>
<reference evidence="2" key="1">
    <citation type="submission" date="2022-07" db="EMBL/GenBank/DDBJ databases">
        <title>Complete Genome Sequence of the Radioresistant Bacterium Deinococcus aetherius ST0316, Isolated from the Air Dust collected in Lower Stratosphere above Japan.</title>
        <authorList>
            <person name="Satoh K."/>
            <person name="Hagiwara K."/>
            <person name="Katsumata K."/>
            <person name="Kubo A."/>
            <person name="Yokobori S."/>
            <person name="Yamagishi A."/>
            <person name="Oono Y."/>
            <person name="Narumi I."/>
        </authorList>
    </citation>
    <scope>NUCLEOTIDE SEQUENCE</scope>
    <source>
        <strain evidence="2">ST0316</strain>
    </source>
</reference>
<proteinExistence type="predicted"/>
<protein>
    <submittedName>
        <fullName evidence="2">Uncharacterized protein</fullName>
    </submittedName>
</protein>
<keyword evidence="1" id="KW-0732">Signal</keyword>
<organism evidence="2 3">
    <name type="scientific">Deinococcus aetherius</name>
    <dbReference type="NCBI Taxonomy" id="200252"/>
    <lineage>
        <taxon>Bacteria</taxon>
        <taxon>Thermotogati</taxon>
        <taxon>Deinococcota</taxon>
        <taxon>Deinococci</taxon>
        <taxon>Deinococcales</taxon>
        <taxon>Deinococcaceae</taxon>
        <taxon>Deinococcus</taxon>
    </lineage>
</organism>
<name>A0ABN6RER6_9DEIO</name>
<dbReference type="RefSeq" id="WP_264777043.1">
    <property type="nucleotide sequence ID" value="NZ_AP026560.1"/>
</dbReference>